<feature type="coiled-coil region" evidence="1">
    <location>
        <begin position="381"/>
        <end position="408"/>
    </location>
</feature>
<accession>A0A1W0A4X4</accession>
<protein>
    <submittedName>
        <fullName evidence="2">Uncharacterized protein</fullName>
    </submittedName>
</protein>
<evidence type="ECO:0000256" key="1">
    <source>
        <dbReference type="SAM" id="Coils"/>
    </source>
</evidence>
<dbReference type="Proteomes" id="UP000243217">
    <property type="component" value="Unassembled WGS sequence"/>
</dbReference>
<name>A0A1W0A4X4_9STRA</name>
<gene>
    <name evidence="2" type="ORF">THRCLA_02519</name>
</gene>
<sequence length="637" mass="75473">MPKLKKQSKSLVRRIRDQLSRKIEHDSNQQTASWNELYYAHLKQSLHKQLQPSLFRLNGAPQDKDVIYQSAKIDASLKLSHQLYMLDFIFRKFALRWRRIKLQSGLHLWRHMLELRKAHEKYMKVLAYHAIKIQRAYRRRHNYLQILAQKKSLADQLLELVQQNARERARITHENICALQLQKIWRGVVCRLHLHELLAAQLYTTLGSLSIHCLFGHLSSVQVSAAHPTNMKEFTKIQIANSMLIKPYELSIVTWIRVVNEIEMIASSRKNRGIIARAKERNSYWQLLEKQLAQFNLIEWRRLQRYERLQERRRKKQECHDLNRTEARGTRHLLHLQMLQKQIETREIYAMNQEDICSREFMRACKVWEQQLASENMKKSIFCLKKQLQNQTIAMDNAKREAQQMDAENELGYLNRNINGDLSSNSSQSKISLNYSANWMIHIIARSNDQVGIFHQTKMTAITMIYQAQHKNYEPIFSYCINNAVDMHRGLFRQRYTLPKVPTSDIILQKIRRKSGLIELCRVQWVNSDISIRICRLIDKSTFMYKARFSLIAILTLLKIEQMIWLRPRQHFKLFEFALSCATIYQTLDKLILIPPLHISLDNNNKVMSHIPIVQTILQEGWTTFECHLSRINSLLS</sequence>
<organism evidence="2 3">
    <name type="scientific">Thraustotheca clavata</name>
    <dbReference type="NCBI Taxonomy" id="74557"/>
    <lineage>
        <taxon>Eukaryota</taxon>
        <taxon>Sar</taxon>
        <taxon>Stramenopiles</taxon>
        <taxon>Oomycota</taxon>
        <taxon>Saprolegniomycetes</taxon>
        <taxon>Saprolegniales</taxon>
        <taxon>Achlyaceae</taxon>
        <taxon>Thraustotheca</taxon>
    </lineage>
</organism>
<reference evidence="2 3" key="1">
    <citation type="journal article" date="2014" name="Genome Biol. Evol.">
        <title>The secreted proteins of Achlya hypogyna and Thraustotheca clavata identify the ancestral oomycete secretome and reveal gene acquisitions by horizontal gene transfer.</title>
        <authorList>
            <person name="Misner I."/>
            <person name="Blouin N."/>
            <person name="Leonard G."/>
            <person name="Richards T.A."/>
            <person name="Lane C.E."/>
        </authorList>
    </citation>
    <scope>NUCLEOTIDE SEQUENCE [LARGE SCALE GENOMIC DNA]</scope>
    <source>
        <strain evidence="2 3">ATCC 34112</strain>
    </source>
</reference>
<dbReference type="EMBL" id="JNBS01000470">
    <property type="protein sequence ID" value="OQS05334.1"/>
    <property type="molecule type" value="Genomic_DNA"/>
</dbReference>
<dbReference type="AlphaFoldDB" id="A0A1W0A4X4"/>
<dbReference type="OrthoDB" id="70695at2759"/>
<keyword evidence="1" id="KW-0175">Coiled coil</keyword>
<evidence type="ECO:0000313" key="2">
    <source>
        <dbReference type="EMBL" id="OQS05334.1"/>
    </source>
</evidence>
<evidence type="ECO:0000313" key="3">
    <source>
        <dbReference type="Proteomes" id="UP000243217"/>
    </source>
</evidence>
<proteinExistence type="predicted"/>
<comment type="caution">
    <text evidence="2">The sequence shown here is derived from an EMBL/GenBank/DDBJ whole genome shotgun (WGS) entry which is preliminary data.</text>
</comment>
<keyword evidence="3" id="KW-1185">Reference proteome</keyword>